<evidence type="ECO:0000313" key="7">
    <source>
        <dbReference type="RefSeq" id="XP_010445838.1"/>
    </source>
</evidence>
<keyword evidence="2 4" id="KW-0863">Zinc-finger</keyword>
<dbReference type="SMART" id="SM00575">
    <property type="entry name" value="ZnF_PMZ"/>
    <property type="match status" value="1"/>
</dbReference>
<reference evidence="7" key="2">
    <citation type="submission" date="2025-08" db="UniProtKB">
        <authorList>
            <consortium name="RefSeq"/>
        </authorList>
    </citation>
    <scope>IDENTIFICATION</scope>
    <source>
        <tissue evidence="7">Leaf</tissue>
    </source>
</reference>
<feature type="domain" description="SWIM-type" evidence="5">
    <location>
        <begin position="266"/>
        <end position="298"/>
    </location>
</feature>
<evidence type="ECO:0000256" key="1">
    <source>
        <dbReference type="ARBA" id="ARBA00022723"/>
    </source>
</evidence>
<evidence type="ECO:0000259" key="5">
    <source>
        <dbReference type="PROSITE" id="PS50966"/>
    </source>
</evidence>
<evidence type="ECO:0000313" key="6">
    <source>
        <dbReference type="Proteomes" id="UP000694864"/>
    </source>
</evidence>
<dbReference type="Pfam" id="PF04434">
    <property type="entry name" value="SWIM"/>
    <property type="match status" value="1"/>
</dbReference>
<keyword evidence="6" id="KW-1185">Reference proteome</keyword>
<sequence>MLRKVNHGTKTSVVLDDQKRFKYLSVALGACIEGFQAMRKVIIVDATFLKTKYGGALVFATAQDPAHYHYPIAFAVIDGEKEDSWTWFFNTLKTIIPDSEELVFISDRNVNLLKAVSVVYPSCEHGHCIYHLSQNVKKKVATWQRDEVAAKFREIAVIYTVAEFEVQYQNFRMRYPKAAAYLDEFVEVKKWAKCYFPRLKYNIDTSNAVESMNDNGLTNIGKKLLLVPFVENLIHKRCEVACKLPVTELNTFQLEYNVIGRDGKTYVVDLRNKGCSCRYFDLDKYPCVHAIPAAMNLLKQDGRTTEDDLSSAA</sequence>
<proteinExistence type="predicted"/>
<protein>
    <submittedName>
        <fullName evidence="7">Uncharacterized protein LOC104728577</fullName>
    </submittedName>
</protein>
<keyword evidence="3" id="KW-0862">Zinc</keyword>
<keyword evidence="1" id="KW-0479">Metal-binding</keyword>
<dbReference type="InterPro" id="IPR007527">
    <property type="entry name" value="Znf_SWIM"/>
</dbReference>
<dbReference type="Pfam" id="PF10551">
    <property type="entry name" value="MULE"/>
    <property type="match status" value="1"/>
</dbReference>
<organism evidence="6 7">
    <name type="scientific">Camelina sativa</name>
    <name type="common">False flax</name>
    <name type="synonym">Myagrum sativum</name>
    <dbReference type="NCBI Taxonomy" id="90675"/>
    <lineage>
        <taxon>Eukaryota</taxon>
        <taxon>Viridiplantae</taxon>
        <taxon>Streptophyta</taxon>
        <taxon>Embryophyta</taxon>
        <taxon>Tracheophyta</taxon>
        <taxon>Spermatophyta</taxon>
        <taxon>Magnoliopsida</taxon>
        <taxon>eudicotyledons</taxon>
        <taxon>Gunneridae</taxon>
        <taxon>Pentapetalae</taxon>
        <taxon>rosids</taxon>
        <taxon>malvids</taxon>
        <taxon>Brassicales</taxon>
        <taxon>Brassicaceae</taxon>
        <taxon>Camelineae</taxon>
        <taxon>Camelina</taxon>
    </lineage>
</organism>
<dbReference type="Proteomes" id="UP000694864">
    <property type="component" value="Chromosome 11"/>
</dbReference>
<dbReference type="InterPro" id="IPR018289">
    <property type="entry name" value="MULE_transposase_dom"/>
</dbReference>
<evidence type="ECO:0000256" key="2">
    <source>
        <dbReference type="ARBA" id="ARBA00022771"/>
    </source>
</evidence>
<reference evidence="6" key="1">
    <citation type="journal article" date="2014" name="Nat. Commun.">
        <title>The emerging biofuel crop Camelina sativa retains a highly undifferentiated hexaploid genome structure.</title>
        <authorList>
            <person name="Kagale S."/>
            <person name="Koh C."/>
            <person name="Nixon J."/>
            <person name="Bollina V."/>
            <person name="Clarke W.E."/>
            <person name="Tuteja R."/>
            <person name="Spillane C."/>
            <person name="Robinson S.J."/>
            <person name="Links M.G."/>
            <person name="Clarke C."/>
            <person name="Higgins E.E."/>
            <person name="Huebert T."/>
            <person name="Sharpe A.G."/>
            <person name="Parkin I.A."/>
        </authorList>
    </citation>
    <scope>NUCLEOTIDE SEQUENCE [LARGE SCALE GENOMIC DNA]</scope>
    <source>
        <strain evidence="6">cv. DH55</strain>
    </source>
</reference>
<dbReference type="PANTHER" id="PTHR31973">
    <property type="entry name" value="POLYPROTEIN, PUTATIVE-RELATED"/>
    <property type="match status" value="1"/>
</dbReference>
<dbReference type="PROSITE" id="PS50966">
    <property type="entry name" value="ZF_SWIM"/>
    <property type="match status" value="1"/>
</dbReference>
<dbReference type="RefSeq" id="XP_010445838.1">
    <property type="nucleotide sequence ID" value="XM_010447536.1"/>
</dbReference>
<accession>A0ABM0UT07</accession>
<evidence type="ECO:0000256" key="3">
    <source>
        <dbReference type="ARBA" id="ARBA00022833"/>
    </source>
</evidence>
<evidence type="ECO:0000256" key="4">
    <source>
        <dbReference type="PROSITE-ProRule" id="PRU00325"/>
    </source>
</evidence>
<dbReference type="InterPro" id="IPR006564">
    <property type="entry name" value="Znf_PMZ"/>
</dbReference>
<dbReference type="GeneID" id="104728577"/>
<gene>
    <name evidence="7" type="primary">LOC104728577</name>
</gene>
<name>A0ABM0UT07_CAMSA</name>
<dbReference type="PANTHER" id="PTHR31973:SF187">
    <property type="entry name" value="MUTATOR TRANSPOSASE MUDRA PROTEIN"/>
    <property type="match status" value="1"/>
</dbReference>